<evidence type="ECO:0000313" key="1">
    <source>
        <dbReference type="EMBL" id="EIW17520.1"/>
    </source>
</evidence>
<dbReference type="OrthoDB" id="80147at2"/>
<sequence length="83" mass="9706">MLFSIMKHSPCPLFSPRVYKSRHFEYIKSDTFASDEWPGKLRHFGVCCGWEIIDIISTDETKVKMLDESQEEFLTMTLILSLT</sequence>
<accession>I8RHT2</accession>
<proteinExistence type="predicted"/>
<gene>
    <name evidence="1" type="ORF">FB4_4269</name>
</gene>
<dbReference type="AlphaFoldDB" id="I8RHT2"/>
<dbReference type="EMBL" id="AKVJ01000030">
    <property type="protein sequence ID" value="EIW17520.1"/>
    <property type="molecule type" value="Genomic_DNA"/>
</dbReference>
<name>I8RHT2_9FIRM</name>
<evidence type="ECO:0000313" key="2">
    <source>
        <dbReference type="Proteomes" id="UP000004324"/>
    </source>
</evidence>
<keyword evidence="2" id="KW-1185">Reference proteome</keyword>
<organism evidence="1 2">
    <name type="scientific">Pelosinus fermentans B4</name>
    <dbReference type="NCBI Taxonomy" id="1149862"/>
    <lineage>
        <taxon>Bacteria</taxon>
        <taxon>Bacillati</taxon>
        <taxon>Bacillota</taxon>
        <taxon>Negativicutes</taxon>
        <taxon>Selenomonadales</taxon>
        <taxon>Sporomusaceae</taxon>
        <taxon>Pelosinus</taxon>
    </lineage>
</organism>
<dbReference type="Proteomes" id="UP000004324">
    <property type="component" value="Unassembled WGS sequence"/>
</dbReference>
<protein>
    <submittedName>
        <fullName evidence="1">Uncharacterized protein</fullName>
    </submittedName>
</protein>
<reference evidence="1 2" key="1">
    <citation type="journal article" date="2012" name="J. Bacteriol.">
        <title>Draft Genome Sequences for Two Metal-Reducing Pelosinus fermentans Strains Isolated from a Cr(VI)-Contaminated Site and for Type Strain R7.</title>
        <authorList>
            <person name="Brown S.D."/>
            <person name="Podar M."/>
            <person name="Klingeman D.M."/>
            <person name="Johnson C.M."/>
            <person name="Yang Z.K."/>
            <person name="Utturkar S.M."/>
            <person name="Land M.L."/>
            <person name="Mosher J.J."/>
            <person name="Hurt R.A.Jr."/>
            <person name="Phelps T.J."/>
            <person name="Palumbo A.V."/>
            <person name="Arkin A.P."/>
            <person name="Hazen T.C."/>
            <person name="Elias D.A."/>
        </authorList>
    </citation>
    <scope>NUCLEOTIDE SEQUENCE [LARGE SCALE GENOMIC DNA]</scope>
    <source>
        <strain evidence="1 2">B4</strain>
    </source>
</reference>
<comment type="caution">
    <text evidence="1">The sequence shown here is derived from an EMBL/GenBank/DDBJ whole genome shotgun (WGS) entry which is preliminary data.</text>
</comment>